<protein>
    <submittedName>
        <fullName evidence="2">Protein of uncharacterized function (DUF1190)</fullName>
    </submittedName>
</protein>
<reference evidence="2 3" key="1">
    <citation type="submission" date="2018-12" db="EMBL/GenBank/DDBJ databases">
        <authorList>
            <consortium name="Pathogen Informatics"/>
        </authorList>
    </citation>
    <scope>NUCLEOTIDE SEQUENCE [LARGE SCALE GENOMIC DNA]</scope>
    <source>
        <strain evidence="2 3">NCTC9419</strain>
    </source>
</reference>
<name>A0A3S4FT41_SERRU</name>
<dbReference type="STRING" id="61652.AXX16_0183"/>
<feature type="compositionally biased region" description="Polar residues" evidence="1">
    <location>
        <begin position="12"/>
        <end position="27"/>
    </location>
</feature>
<dbReference type="Proteomes" id="UP000271603">
    <property type="component" value="Chromosome"/>
</dbReference>
<evidence type="ECO:0000313" key="3">
    <source>
        <dbReference type="Proteomes" id="UP000271603"/>
    </source>
</evidence>
<sequence length="211" mass="23054">MAGKRRARKARNPQSTPAFKRYSSPTTQRKSPKWLTLVLMGSAASAVWYTLRDPASEQAVIYHSVSACVDAGNSQAACQGSYQQAQKALRLGSLGFNQIDSCEAHYGAYNCTYDLPTQRFIPRMAGFTLAKDYQDDDRDTSSSSSGGGYYGGASSSSRSRPFFRSRDRFNELQTPGDSERWHLKSTGNYQPASAHTVSRGGFGASSRSWGG</sequence>
<dbReference type="EMBL" id="LR134155">
    <property type="protein sequence ID" value="VEA71391.1"/>
    <property type="molecule type" value="Genomic_DNA"/>
</dbReference>
<accession>A0A3S4FT41</accession>
<dbReference type="InterPro" id="IPR009576">
    <property type="entry name" value="Biofilm_formation_YgiB"/>
</dbReference>
<feature type="region of interest" description="Disordered" evidence="1">
    <location>
        <begin position="1"/>
        <end position="27"/>
    </location>
</feature>
<feature type="compositionally biased region" description="Basic residues" evidence="1">
    <location>
        <begin position="1"/>
        <end position="11"/>
    </location>
</feature>
<evidence type="ECO:0000313" key="2">
    <source>
        <dbReference type="EMBL" id="VEA71391.1"/>
    </source>
</evidence>
<organism evidence="2 3">
    <name type="scientific">Serratia rubidaea</name>
    <name type="common">Serratia marinorubra</name>
    <dbReference type="NCBI Taxonomy" id="61652"/>
    <lineage>
        <taxon>Bacteria</taxon>
        <taxon>Pseudomonadati</taxon>
        <taxon>Pseudomonadota</taxon>
        <taxon>Gammaproteobacteria</taxon>
        <taxon>Enterobacterales</taxon>
        <taxon>Yersiniaceae</taxon>
        <taxon>Serratia</taxon>
    </lineage>
</organism>
<evidence type="ECO:0000256" key="1">
    <source>
        <dbReference type="SAM" id="MobiDB-lite"/>
    </source>
</evidence>
<dbReference type="AlphaFoldDB" id="A0A3S4FT41"/>
<gene>
    <name evidence="2" type="ORF">NCTC9419_02946</name>
</gene>
<feature type="region of interest" description="Disordered" evidence="1">
    <location>
        <begin position="133"/>
        <end position="211"/>
    </location>
</feature>
<dbReference type="Pfam" id="PF06693">
    <property type="entry name" value="DUF1190"/>
    <property type="match status" value="1"/>
</dbReference>
<feature type="compositionally biased region" description="Low complexity" evidence="1">
    <location>
        <begin position="152"/>
        <end position="162"/>
    </location>
</feature>
<feature type="compositionally biased region" description="Polar residues" evidence="1">
    <location>
        <begin position="185"/>
        <end position="196"/>
    </location>
</feature>
<proteinExistence type="predicted"/>